<organism evidence="3 4">
    <name type="scientific">Eutrema salsugineum</name>
    <name type="common">Saltwater cress</name>
    <name type="synonym">Sisymbrium salsugineum</name>
    <dbReference type="NCBI Taxonomy" id="72664"/>
    <lineage>
        <taxon>Eukaryota</taxon>
        <taxon>Viridiplantae</taxon>
        <taxon>Streptophyta</taxon>
        <taxon>Embryophyta</taxon>
        <taxon>Tracheophyta</taxon>
        <taxon>Spermatophyta</taxon>
        <taxon>Magnoliopsida</taxon>
        <taxon>eudicotyledons</taxon>
        <taxon>Gunneridae</taxon>
        <taxon>Pentapetalae</taxon>
        <taxon>rosids</taxon>
        <taxon>malvids</taxon>
        <taxon>Brassicales</taxon>
        <taxon>Brassicaceae</taxon>
        <taxon>Eutremeae</taxon>
        <taxon>Eutrema</taxon>
    </lineage>
</organism>
<dbReference type="Gramene" id="ESQ38765">
    <property type="protein sequence ID" value="ESQ38765"/>
    <property type="gene ID" value="EUTSA_v10029439mg"/>
</dbReference>
<dbReference type="EMBL" id="KI517537">
    <property type="protein sequence ID" value="ESQ38765.1"/>
    <property type="molecule type" value="Genomic_DNA"/>
</dbReference>
<evidence type="ECO:0000313" key="4">
    <source>
        <dbReference type="Proteomes" id="UP000030689"/>
    </source>
</evidence>
<dbReference type="Proteomes" id="UP000030689">
    <property type="component" value="Unassembled WGS sequence"/>
</dbReference>
<dbReference type="KEGG" id="eus:EUTSA_v10029439mg"/>
<feature type="region of interest" description="Disordered" evidence="1">
    <location>
        <begin position="380"/>
        <end position="412"/>
    </location>
</feature>
<sequence>NSTWDERLPTRLFATDRYPSNRLNIYSKPDTLTWIQDTLENTPVFEEIRNSFFGKLFEFLVARCPILCKLVYGPMARQLITKRKYEMWTVFGGQPMRFSLKEFGLISGLPCGEFPEDHDPDYEMRNDPKKPDPYWRELLGDDLKISCADIAAMIKGDPNMPDFRKLRLALILIVNAVLISSQQTHRPTLKYVRMLEDLDKFYKFPWGRGSFYKTITTLCPARKIMGKCEDPNGTFRQQLCQATYRVQGFPLILQLFAFNSISGLPSKLPIAYDDHTILDVTGVGFPQIPTLTLSDILDVETQEDLHVIPFMEFDHQPEEGWGEWDNEVKDRKVAYMEDLISNGHLFPQDCWPGGDASLPQINDKDDHAHVSNQALPESTDFGTLQSEQPLPVPSPNAGDYSSLQPIDSPPKEPLIHDQVLQMPEKLYPASVYVIIANHNRTSSINQSDSTKHNEHMVDSFEGGQVHMDVDNDANNIEEPSLDGGEILDGQILYSTVKLYLLPLNMNHLAAYYHSHYSIHRLGLKHLSVEHQWKRLDLKLFSVEQQSKINW</sequence>
<gene>
    <name evidence="3" type="ORF">EUTSA_v10029439mg</name>
</gene>
<feature type="non-terminal residue" evidence="3">
    <location>
        <position position="1"/>
    </location>
</feature>
<accession>V4KLI2</accession>
<feature type="domain" description="DUF1985" evidence="2">
    <location>
        <begin position="76"/>
        <end position="215"/>
    </location>
</feature>
<evidence type="ECO:0000256" key="1">
    <source>
        <dbReference type="SAM" id="MobiDB-lite"/>
    </source>
</evidence>
<protein>
    <recommendedName>
        <fullName evidence="2">DUF1985 domain-containing protein</fullName>
    </recommendedName>
</protein>
<dbReference type="AlphaFoldDB" id="V4KLI2"/>
<dbReference type="OMA" id="YDSRTIM"/>
<dbReference type="PANTHER" id="PTHR48449">
    <property type="entry name" value="DUF1985 DOMAIN-CONTAINING PROTEIN"/>
    <property type="match status" value="1"/>
</dbReference>
<evidence type="ECO:0000259" key="2">
    <source>
        <dbReference type="Pfam" id="PF09331"/>
    </source>
</evidence>
<name>V4KLI2_EUTSA</name>
<dbReference type="InterPro" id="IPR015410">
    <property type="entry name" value="DUF1985"/>
</dbReference>
<proteinExistence type="predicted"/>
<keyword evidence="4" id="KW-1185">Reference proteome</keyword>
<dbReference type="PANTHER" id="PTHR48449:SF1">
    <property type="entry name" value="DUF1985 DOMAIN-CONTAINING PROTEIN"/>
    <property type="match status" value="1"/>
</dbReference>
<dbReference type="Pfam" id="PF09331">
    <property type="entry name" value="DUF1985"/>
    <property type="match status" value="1"/>
</dbReference>
<evidence type="ECO:0000313" key="3">
    <source>
        <dbReference type="EMBL" id="ESQ38765.1"/>
    </source>
</evidence>
<reference evidence="3 4" key="1">
    <citation type="journal article" date="2013" name="Front. Plant Sci.">
        <title>The Reference Genome of the Halophytic Plant Eutrema salsugineum.</title>
        <authorList>
            <person name="Yang R."/>
            <person name="Jarvis D.E."/>
            <person name="Chen H."/>
            <person name="Beilstein M.A."/>
            <person name="Grimwood J."/>
            <person name="Jenkins J."/>
            <person name="Shu S."/>
            <person name="Prochnik S."/>
            <person name="Xin M."/>
            <person name="Ma C."/>
            <person name="Schmutz J."/>
            <person name="Wing R.A."/>
            <person name="Mitchell-Olds T."/>
            <person name="Schumaker K.S."/>
            <person name="Wang X."/>
        </authorList>
    </citation>
    <scope>NUCLEOTIDE SEQUENCE [LARGE SCALE GENOMIC DNA]</scope>
</reference>